<keyword evidence="3" id="KW-1185">Reference proteome</keyword>
<gene>
    <name evidence="2" type="ORF">EGW08_021813</name>
</gene>
<protein>
    <submittedName>
        <fullName evidence="2">Uncharacterized protein</fullName>
    </submittedName>
</protein>
<dbReference type="Proteomes" id="UP000271974">
    <property type="component" value="Unassembled WGS sequence"/>
</dbReference>
<feature type="chain" id="PRO_5018790759" evidence="1">
    <location>
        <begin position="20"/>
        <end position="118"/>
    </location>
</feature>
<reference evidence="2 3" key="1">
    <citation type="submission" date="2019-01" db="EMBL/GenBank/DDBJ databases">
        <title>A draft genome assembly of the solar-powered sea slug Elysia chlorotica.</title>
        <authorList>
            <person name="Cai H."/>
            <person name="Li Q."/>
            <person name="Fang X."/>
            <person name="Li J."/>
            <person name="Curtis N.E."/>
            <person name="Altenburger A."/>
            <person name="Shibata T."/>
            <person name="Feng M."/>
            <person name="Maeda T."/>
            <person name="Schwartz J.A."/>
            <person name="Shigenobu S."/>
            <person name="Lundholm N."/>
            <person name="Nishiyama T."/>
            <person name="Yang H."/>
            <person name="Hasebe M."/>
            <person name="Li S."/>
            <person name="Pierce S.K."/>
            <person name="Wang J."/>
        </authorList>
    </citation>
    <scope>NUCLEOTIDE SEQUENCE [LARGE SCALE GENOMIC DNA]</scope>
    <source>
        <strain evidence="2">EC2010</strain>
        <tissue evidence="2">Whole organism of an adult</tissue>
    </source>
</reference>
<evidence type="ECO:0000313" key="2">
    <source>
        <dbReference type="EMBL" id="RUS70423.1"/>
    </source>
</evidence>
<dbReference type="AlphaFoldDB" id="A0A3S1AYE3"/>
<feature type="non-terminal residue" evidence="2">
    <location>
        <position position="118"/>
    </location>
</feature>
<evidence type="ECO:0000313" key="3">
    <source>
        <dbReference type="Proteomes" id="UP000271974"/>
    </source>
</evidence>
<sequence>MHCLASFLFYYTLFYQIGAEENCGDASTTILEVTKTAKNVSVLCQGRKIQSSTSTAKPVLELYAVWRSGDRDDFRIKDAELFHSGTRLGRKEDEYTKNGTAKQHSFVTNGQIAVIHDA</sequence>
<organism evidence="2 3">
    <name type="scientific">Elysia chlorotica</name>
    <name type="common">Eastern emerald elysia</name>
    <name type="synonym">Sea slug</name>
    <dbReference type="NCBI Taxonomy" id="188477"/>
    <lineage>
        <taxon>Eukaryota</taxon>
        <taxon>Metazoa</taxon>
        <taxon>Spiralia</taxon>
        <taxon>Lophotrochozoa</taxon>
        <taxon>Mollusca</taxon>
        <taxon>Gastropoda</taxon>
        <taxon>Heterobranchia</taxon>
        <taxon>Euthyneura</taxon>
        <taxon>Panpulmonata</taxon>
        <taxon>Sacoglossa</taxon>
        <taxon>Placobranchoidea</taxon>
        <taxon>Plakobranchidae</taxon>
        <taxon>Elysia</taxon>
    </lineage>
</organism>
<evidence type="ECO:0000256" key="1">
    <source>
        <dbReference type="SAM" id="SignalP"/>
    </source>
</evidence>
<comment type="caution">
    <text evidence="2">The sequence shown here is derived from an EMBL/GenBank/DDBJ whole genome shotgun (WGS) entry which is preliminary data.</text>
</comment>
<accession>A0A3S1AYE3</accession>
<dbReference type="EMBL" id="RQTK01001412">
    <property type="protein sequence ID" value="RUS70423.1"/>
    <property type="molecule type" value="Genomic_DNA"/>
</dbReference>
<keyword evidence="1" id="KW-0732">Signal</keyword>
<name>A0A3S1AYE3_ELYCH</name>
<feature type="signal peptide" evidence="1">
    <location>
        <begin position="1"/>
        <end position="19"/>
    </location>
</feature>
<proteinExistence type="predicted"/>